<accession>A0ABU6KKE6</accession>
<comment type="caution">
    <text evidence="2">The sequence shown here is derived from an EMBL/GenBank/DDBJ whole genome shotgun (WGS) entry which is preliminary data.</text>
</comment>
<evidence type="ECO:0000313" key="2">
    <source>
        <dbReference type="EMBL" id="MEC5425695.1"/>
    </source>
</evidence>
<name>A0ABU6KKE6_9BACI</name>
<evidence type="ECO:0000313" key="3">
    <source>
        <dbReference type="Proteomes" id="UP001335737"/>
    </source>
</evidence>
<dbReference type="PRINTS" id="PR00081">
    <property type="entry name" value="GDHRDH"/>
</dbReference>
<protein>
    <submittedName>
        <fullName evidence="2">SDR family NAD(P)-dependent oxidoreductase</fullName>
    </submittedName>
</protein>
<dbReference type="Pfam" id="PF00106">
    <property type="entry name" value="adh_short"/>
    <property type="match status" value="1"/>
</dbReference>
<dbReference type="Proteomes" id="UP001335737">
    <property type="component" value="Unassembled WGS sequence"/>
</dbReference>
<keyword evidence="3" id="KW-1185">Reference proteome</keyword>
<dbReference type="InterPro" id="IPR002347">
    <property type="entry name" value="SDR_fam"/>
</dbReference>
<dbReference type="EMBL" id="JARZFX010000018">
    <property type="protein sequence ID" value="MEC5425695.1"/>
    <property type="molecule type" value="Genomic_DNA"/>
</dbReference>
<dbReference type="SUPFAM" id="SSF51735">
    <property type="entry name" value="NAD(P)-binding Rossmann-fold domains"/>
    <property type="match status" value="1"/>
</dbReference>
<keyword evidence="1" id="KW-0560">Oxidoreductase</keyword>
<evidence type="ECO:0000256" key="1">
    <source>
        <dbReference type="ARBA" id="ARBA00023002"/>
    </source>
</evidence>
<organism evidence="2 3">
    <name type="scientific">Virgibacillus tibetensis</name>
    <dbReference type="NCBI Taxonomy" id="3042313"/>
    <lineage>
        <taxon>Bacteria</taxon>
        <taxon>Bacillati</taxon>
        <taxon>Bacillota</taxon>
        <taxon>Bacilli</taxon>
        <taxon>Bacillales</taxon>
        <taxon>Bacillaceae</taxon>
        <taxon>Virgibacillus</taxon>
    </lineage>
</organism>
<dbReference type="Gene3D" id="3.40.50.720">
    <property type="entry name" value="NAD(P)-binding Rossmann-like Domain"/>
    <property type="match status" value="1"/>
</dbReference>
<proteinExistence type="predicted"/>
<gene>
    <name evidence="2" type="ORF">QGM71_19685</name>
</gene>
<sequence length="321" mass="36976">MERRTVIITGANSGIGKAAAHKFAIEGYCVIMACRNIDISKKVQKEIVEATNNEHVELMRIDMSSFNSIRKFCEEFKSNYEKLDILIHNAAYFNHGEKKYQLSTDNVEVTFATNTFGPLLMTKLLENHLAKSDDPRILHACTNNIRHFFNPKRKIEFDNLRGEYKETRRYSVYKNYGDSKMALLMLTFKMAQVYKEKDIKVNAIEITGAKMSKETIQKVTPKWRVIARVQNLFFPSPDHTANIYFDICTATEYKNVTGKLIGSKKNILRPALTNNPGLITEVKQLFGSEFYPFYATNHDVIQKVWMLSNELVEESEIRSPS</sequence>
<dbReference type="PANTHER" id="PTHR43157">
    <property type="entry name" value="PHOSPHATIDYLINOSITOL-GLYCAN BIOSYNTHESIS CLASS F PROTEIN-RELATED"/>
    <property type="match status" value="1"/>
</dbReference>
<reference evidence="2 3" key="1">
    <citation type="journal article" date="2024" name="Int. J. Syst. Evol. Microbiol.">
        <title>Virgibacillus tibetensis sp. nov., isolated from salt lake on the Tibetan Plateau of China.</title>
        <authorList>
            <person name="Phurbu D."/>
            <person name="Liu Z.-X."/>
            <person name="Wang R."/>
            <person name="Zheng Y.-Y."/>
            <person name="Liu H.-C."/>
            <person name="Zhou Y.-G."/>
            <person name="Yu Y.-J."/>
            <person name="Li A.-H."/>
        </authorList>
    </citation>
    <scope>NUCLEOTIDE SEQUENCE [LARGE SCALE GENOMIC DNA]</scope>
    <source>
        <strain evidence="2 3">C22-A2</strain>
    </source>
</reference>
<dbReference type="InterPro" id="IPR036291">
    <property type="entry name" value="NAD(P)-bd_dom_sf"/>
</dbReference>
<dbReference type="PANTHER" id="PTHR43157:SF31">
    <property type="entry name" value="PHOSPHATIDYLINOSITOL-GLYCAN BIOSYNTHESIS CLASS F PROTEIN"/>
    <property type="match status" value="1"/>
</dbReference>
<dbReference type="RefSeq" id="WP_327609231.1">
    <property type="nucleotide sequence ID" value="NZ_JARZFX010000018.1"/>
</dbReference>